<name>A0A1S3W737_ERIEU</name>
<dbReference type="SMART" id="SM01373">
    <property type="entry name" value="MAGE"/>
    <property type="match status" value="1"/>
</dbReference>
<dbReference type="PROSITE" id="PS50838">
    <property type="entry name" value="MAGE"/>
    <property type="match status" value="1"/>
</dbReference>
<dbReference type="AlphaFoldDB" id="A0A1S3W737"/>
<dbReference type="Gene3D" id="1.10.10.1210">
    <property type="entry name" value="MAGE homology domain, winged helix WH2 motif"/>
    <property type="match status" value="1"/>
</dbReference>
<dbReference type="Pfam" id="PF01454">
    <property type="entry name" value="MAGE"/>
    <property type="match status" value="1"/>
</dbReference>
<feature type="compositionally biased region" description="Basic residues" evidence="1">
    <location>
        <begin position="1"/>
        <end position="15"/>
    </location>
</feature>
<dbReference type="InterPro" id="IPR041898">
    <property type="entry name" value="MAGE_WH1"/>
</dbReference>
<reference evidence="4" key="1">
    <citation type="submission" date="2025-08" db="UniProtKB">
        <authorList>
            <consortium name="RefSeq"/>
        </authorList>
    </citation>
    <scope>IDENTIFICATION</scope>
</reference>
<dbReference type="InterPro" id="IPR041899">
    <property type="entry name" value="MAGE_WH2"/>
</dbReference>
<dbReference type="Gene3D" id="1.10.10.1200">
    <property type="entry name" value="MAGE homology domain, winged helix WH1 motif"/>
    <property type="match status" value="1"/>
</dbReference>
<evidence type="ECO:0000313" key="4">
    <source>
        <dbReference type="RefSeq" id="XP_016041779.1"/>
    </source>
</evidence>
<evidence type="ECO:0000256" key="1">
    <source>
        <dbReference type="SAM" id="MobiDB-lite"/>
    </source>
</evidence>
<dbReference type="InParanoid" id="A0A1S3W737"/>
<dbReference type="GeneID" id="107522298"/>
<dbReference type="Proteomes" id="UP001652624">
    <property type="component" value="Chromosome X"/>
</dbReference>
<feature type="compositionally biased region" description="Basic and acidic residues" evidence="1">
    <location>
        <begin position="16"/>
        <end position="26"/>
    </location>
</feature>
<dbReference type="InterPro" id="IPR021072">
    <property type="entry name" value="MAGE_N"/>
</dbReference>
<dbReference type="FunFam" id="1.10.10.1210:FF:000001">
    <property type="entry name" value="melanoma-associated antigen D1"/>
    <property type="match status" value="1"/>
</dbReference>
<sequence>MPRGQKSKLRAREKRRQAQEESRDQDLQLAPYTTTSDAAVPYMEFDEGASNLEEEFPDVAFTEPFYRSPMDDKVVMLVHYLLYKYQMKEPVTKVDMLRNPIQVLKNQYHEILKRASEYLELIFGLDLKEVDPNRHIYVLVNKMELSHNSGPNDDRHVPSTGLLMTILGVIFTKGNSATEEQVWQILNAIGLYEEKEHFVFGDIRKLVTKDLVQEQYLEYRLVPNSDPPCYEFLWGPRAYAEITKTKVSEFLGKVHDTIPSSFPSWYEEAMRDEEERVQTHAAAEAHTTAVASARSK</sequence>
<dbReference type="FunFam" id="1.10.10.1200:FF:000007">
    <property type="entry name" value="Melanoma-associated antigen C2"/>
    <property type="match status" value="1"/>
</dbReference>
<dbReference type="SMART" id="SM01392">
    <property type="entry name" value="MAGE_N"/>
    <property type="match status" value="1"/>
</dbReference>
<dbReference type="FunCoup" id="A0A1S3W737">
    <property type="interactions" value="136"/>
</dbReference>
<organism evidence="3 4">
    <name type="scientific">Erinaceus europaeus</name>
    <name type="common">Western European hedgehog</name>
    <dbReference type="NCBI Taxonomy" id="9365"/>
    <lineage>
        <taxon>Eukaryota</taxon>
        <taxon>Metazoa</taxon>
        <taxon>Chordata</taxon>
        <taxon>Craniata</taxon>
        <taxon>Vertebrata</taxon>
        <taxon>Euteleostomi</taxon>
        <taxon>Mammalia</taxon>
        <taxon>Eutheria</taxon>
        <taxon>Laurasiatheria</taxon>
        <taxon>Eulipotyphla</taxon>
        <taxon>Erinaceidae</taxon>
        <taxon>Erinaceinae</taxon>
        <taxon>Erinaceus</taxon>
    </lineage>
</organism>
<dbReference type="GO" id="GO:0000122">
    <property type="term" value="P:negative regulation of transcription by RNA polymerase II"/>
    <property type="evidence" value="ECO:0007669"/>
    <property type="project" value="TreeGrafter"/>
</dbReference>
<accession>A0A1S3W737</accession>
<dbReference type="InterPro" id="IPR037445">
    <property type="entry name" value="MAGE"/>
</dbReference>
<keyword evidence="3" id="KW-1185">Reference proteome</keyword>
<dbReference type="InterPro" id="IPR002190">
    <property type="entry name" value="MHD_dom"/>
</dbReference>
<feature type="domain" description="MAGE" evidence="2">
    <location>
        <begin position="70"/>
        <end position="269"/>
    </location>
</feature>
<dbReference type="PANTHER" id="PTHR11736">
    <property type="entry name" value="MELANOMA-ASSOCIATED ANTIGEN MAGE ANTIGEN"/>
    <property type="match status" value="1"/>
</dbReference>
<dbReference type="OrthoDB" id="9664473at2759"/>
<evidence type="ECO:0000259" key="2">
    <source>
        <dbReference type="PROSITE" id="PS50838"/>
    </source>
</evidence>
<feature type="region of interest" description="Disordered" evidence="1">
    <location>
        <begin position="1"/>
        <end position="31"/>
    </location>
</feature>
<dbReference type="RefSeq" id="XP_016041779.1">
    <property type="nucleotide sequence ID" value="XM_016186293.2"/>
</dbReference>
<dbReference type="PANTHER" id="PTHR11736:SF36">
    <property type="entry name" value="MELANOMA-ASSOCIATED ANTIGEN B10"/>
    <property type="match status" value="1"/>
</dbReference>
<dbReference type="GO" id="GO:0005634">
    <property type="term" value="C:nucleus"/>
    <property type="evidence" value="ECO:0007669"/>
    <property type="project" value="TreeGrafter"/>
</dbReference>
<gene>
    <name evidence="4" type="primary">LOC107522298</name>
</gene>
<evidence type="ECO:0000313" key="3">
    <source>
        <dbReference type="Proteomes" id="UP001652624"/>
    </source>
</evidence>
<protein>
    <submittedName>
        <fullName evidence="4">Melanoma-associated antigen B10</fullName>
    </submittedName>
</protein>
<proteinExistence type="predicted"/>